<feature type="compositionally biased region" description="Low complexity" evidence="8">
    <location>
        <begin position="46"/>
        <end position="57"/>
    </location>
</feature>
<reference evidence="11" key="1">
    <citation type="submission" date="2020-04" db="EMBL/GenBank/DDBJ databases">
        <title>Analysis of mating type loci in Filobasidium floriforme.</title>
        <authorList>
            <person name="Nowrousian M."/>
        </authorList>
    </citation>
    <scope>NUCLEOTIDE SEQUENCE</scope>
    <source>
        <strain evidence="11">CBS 6242</strain>
    </source>
</reference>
<dbReference type="AlphaFoldDB" id="A0A8K0JMB4"/>
<feature type="compositionally biased region" description="Basic residues" evidence="8">
    <location>
        <begin position="58"/>
        <end position="71"/>
    </location>
</feature>
<dbReference type="InterPro" id="IPR000903">
    <property type="entry name" value="NMT"/>
</dbReference>
<dbReference type="Proteomes" id="UP000812966">
    <property type="component" value="Unassembled WGS sequence"/>
</dbReference>
<dbReference type="InterPro" id="IPR016181">
    <property type="entry name" value="Acyl_CoA_acyltransferase"/>
</dbReference>
<evidence type="ECO:0000259" key="10">
    <source>
        <dbReference type="Pfam" id="PF02799"/>
    </source>
</evidence>
<evidence type="ECO:0000313" key="11">
    <source>
        <dbReference type="EMBL" id="KAG7561975.1"/>
    </source>
</evidence>
<feature type="compositionally biased region" description="Acidic residues" evidence="8">
    <location>
        <begin position="27"/>
        <end position="43"/>
    </location>
</feature>
<evidence type="ECO:0000256" key="1">
    <source>
        <dbReference type="ARBA" id="ARBA00009469"/>
    </source>
</evidence>
<dbReference type="GO" id="GO:0005737">
    <property type="term" value="C:cytoplasm"/>
    <property type="evidence" value="ECO:0007669"/>
    <property type="project" value="TreeGrafter"/>
</dbReference>
<evidence type="ECO:0000259" key="9">
    <source>
        <dbReference type="Pfam" id="PF01233"/>
    </source>
</evidence>
<dbReference type="GO" id="GO:0004379">
    <property type="term" value="F:glycylpeptide N-tetradecanoyltransferase activity"/>
    <property type="evidence" value="ECO:0007669"/>
    <property type="project" value="UniProtKB-EC"/>
</dbReference>
<protein>
    <recommendedName>
        <fullName evidence="3 6">Glycylpeptide N-tetradecanoyltransferase</fullName>
        <ecNumber evidence="2 6">2.3.1.97</ecNumber>
    </recommendedName>
</protein>
<evidence type="ECO:0000256" key="8">
    <source>
        <dbReference type="SAM" id="MobiDB-lite"/>
    </source>
</evidence>
<comment type="similarity">
    <text evidence="1 7">Belongs to the NMT family.</text>
</comment>
<evidence type="ECO:0000256" key="4">
    <source>
        <dbReference type="ARBA" id="ARBA00022679"/>
    </source>
</evidence>
<evidence type="ECO:0000256" key="2">
    <source>
        <dbReference type="ARBA" id="ARBA00012923"/>
    </source>
</evidence>
<evidence type="ECO:0000256" key="3">
    <source>
        <dbReference type="ARBA" id="ARBA00022240"/>
    </source>
</evidence>
<name>A0A8K0JMB4_9TREE</name>
<keyword evidence="5 6" id="KW-0012">Acyltransferase</keyword>
<dbReference type="PANTHER" id="PTHR11377:SF5">
    <property type="entry name" value="GLYCYLPEPTIDE N-TETRADECANOYLTRANSFERASE"/>
    <property type="match status" value="1"/>
</dbReference>
<dbReference type="SUPFAM" id="SSF55729">
    <property type="entry name" value="Acyl-CoA N-acyltransferases (Nat)"/>
    <property type="match status" value="2"/>
</dbReference>
<dbReference type="Pfam" id="PF02799">
    <property type="entry name" value="NMT_C"/>
    <property type="match status" value="1"/>
</dbReference>
<comment type="catalytic activity">
    <reaction evidence="6">
        <text>N-terminal glycyl-[protein] + tetradecanoyl-CoA = N-tetradecanoylglycyl-[protein] + CoA + H(+)</text>
        <dbReference type="Rhea" id="RHEA:15521"/>
        <dbReference type="Rhea" id="RHEA-COMP:12666"/>
        <dbReference type="Rhea" id="RHEA-COMP:12667"/>
        <dbReference type="ChEBI" id="CHEBI:15378"/>
        <dbReference type="ChEBI" id="CHEBI:57287"/>
        <dbReference type="ChEBI" id="CHEBI:57385"/>
        <dbReference type="ChEBI" id="CHEBI:64723"/>
        <dbReference type="ChEBI" id="CHEBI:133050"/>
        <dbReference type="EC" id="2.3.1.97"/>
    </reaction>
</comment>
<feature type="region of interest" description="Disordered" evidence="8">
    <location>
        <begin position="164"/>
        <end position="185"/>
    </location>
</feature>
<comment type="function">
    <text evidence="6">Adds a myristoyl group to the N-terminal glycine residue of certain cellular proteins.</text>
</comment>
<organism evidence="11 12">
    <name type="scientific">Filobasidium floriforme</name>
    <dbReference type="NCBI Taxonomy" id="5210"/>
    <lineage>
        <taxon>Eukaryota</taxon>
        <taxon>Fungi</taxon>
        <taxon>Dikarya</taxon>
        <taxon>Basidiomycota</taxon>
        <taxon>Agaricomycotina</taxon>
        <taxon>Tremellomycetes</taxon>
        <taxon>Filobasidiales</taxon>
        <taxon>Filobasidiaceae</taxon>
        <taxon>Filobasidium</taxon>
    </lineage>
</organism>
<feature type="region of interest" description="Disordered" evidence="8">
    <location>
        <begin position="1"/>
        <end position="89"/>
    </location>
</feature>
<accession>A0A8K0JMB4</accession>
<dbReference type="EC" id="2.3.1.97" evidence="2 6"/>
<feature type="compositionally biased region" description="Acidic residues" evidence="8">
    <location>
        <begin position="1"/>
        <end position="12"/>
    </location>
</feature>
<gene>
    <name evidence="11" type="ORF">FFLO_02615</name>
</gene>
<proteinExistence type="inferred from homology"/>
<evidence type="ECO:0000256" key="6">
    <source>
        <dbReference type="RuleBase" id="RU000586"/>
    </source>
</evidence>
<dbReference type="Pfam" id="PF01233">
    <property type="entry name" value="NMT"/>
    <property type="match status" value="1"/>
</dbReference>
<dbReference type="InterPro" id="IPR022676">
    <property type="entry name" value="NMT_N"/>
</dbReference>
<dbReference type="InterPro" id="IPR022677">
    <property type="entry name" value="NMT_C"/>
</dbReference>
<dbReference type="EMBL" id="JABELV010000042">
    <property type="protein sequence ID" value="KAG7561975.1"/>
    <property type="molecule type" value="Genomic_DNA"/>
</dbReference>
<feature type="domain" description="Glycylpeptide N-tetradecanoyltransferase C-terminal" evidence="10">
    <location>
        <begin position="355"/>
        <end position="587"/>
    </location>
</feature>
<dbReference type="Gene3D" id="3.40.630.30">
    <property type="match status" value="2"/>
</dbReference>
<sequence>MIADGDGEEPPEDAAGGAGGIQIEDIRSDEEDVDEEDDDDEEEGKVAAADAPAAGSSKSKKKKKNKKKSKSKAVDKLKGMINPGGNVPDELVDAVKREMQQNPATQSAQVDDEEIRRALKAMDLLKVLEGKEALGNKSNTKDIGEHKFWKTQPVPQTLSENLHRASRGTVPPASANQEPDGPIDSVKDVADVRKEPLPLPKGYEWCTPDITIDEECKEVQTLLSENYVEDDDASFRLHYSKEFLHWALAPPEYVADWHLGVRQTSNKKLVAFISGIPLSTRVRDHTIKTAEINFLVTHKKLRSKRLAPVLIKEVTRRVNLKGVWQAVYTAGVVLPTPIGVCRYYHRTLNPVKLVDIGFTPVRRGDTVSRMVRRFGLPASTSTPNFREMCKEDIPQVLDLMKRYMARFELEQKFDTEEEIEHWFISGRGTGEYVKGQGRKGQVAWAYVVEASDPETHRITDFMSFYSLPSLIMKHAKHKDLGTAYLFYYATDAALSSSSSQGGEEKAKERLSKRLNSLVNDCLIVAKDAGFDVFNALTMMDNNLFLNEQLFGPGDGYLVNYLYNWRSAPIDGAADGVDVLRTSNIGVVML</sequence>
<keyword evidence="12" id="KW-1185">Reference proteome</keyword>
<dbReference type="PIRSF" id="PIRSF015892">
    <property type="entry name" value="N-myristl_transf"/>
    <property type="match status" value="1"/>
</dbReference>
<evidence type="ECO:0000256" key="7">
    <source>
        <dbReference type="RuleBase" id="RU004178"/>
    </source>
</evidence>
<dbReference type="PANTHER" id="PTHR11377">
    <property type="entry name" value="N-MYRISTOYL TRANSFERASE"/>
    <property type="match status" value="1"/>
</dbReference>
<feature type="domain" description="Glycylpeptide N-tetradecanoyltransferase N-terminal" evidence="9">
    <location>
        <begin position="182"/>
        <end position="341"/>
    </location>
</feature>
<keyword evidence="4 6" id="KW-0808">Transferase</keyword>
<evidence type="ECO:0000256" key="5">
    <source>
        <dbReference type="ARBA" id="ARBA00023315"/>
    </source>
</evidence>
<comment type="caution">
    <text evidence="11">The sequence shown here is derived from an EMBL/GenBank/DDBJ whole genome shotgun (WGS) entry which is preliminary data.</text>
</comment>
<evidence type="ECO:0000313" key="12">
    <source>
        <dbReference type="Proteomes" id="UP000812966"/>
    </source>
</evidence>